<dbReference type="EMBL" id="JADCNM010000001">
    <property type="protein sequence ID" value="KAG0501811.1"/>
    <property type="molecule type" value="Genomic_DNA"/>
</dbReference>
<sequence length="75" mass="8290">MLGRPPATNFDNRPTSTKKAARMPHLAADWPICGGLVACSGSRVLYSRRTTHLTIRCNDGNIHSLCHAVYIERVL</sequence>
<organism evidence="1 2">
    <name type="scientific">Vanilla planifolia</name>
    <name type="common">Vanilla</name>
    <dbReference type="NCBI Taxonomy" id="51239"/>
    <lineage>
        <taxon>Eukaryota</taxon>
        <taxon>Viridiplantae</taxon>
        <taxon>Streptophyta</taxon>
        <taxon>Embryophyta</taxon>
        <taxon>Tracheophyta</taxon>
        <taxon>Spermatophyta</taxon>
        <taxon>Magnoliopsida</taxon>
        <taxon>Liliopsida</taxon>
        <taxon>Asparagales</taxon>
        <taxon>Orchidaceae</taxon>
        <taxon>Vanilloideae</taxon>
        <taxon>Vanilleae</taxon>
        <taxon>Vanilla</taxon>
    </lineage>
</organism>
<evidence type="ECO:0000313" key="2">
    <source>
        <dbReference type="Proteomes" id="UP000639772"/>
    </source>
</evidence>
<comment type="caution">
    <text evidence="1">The sequence shown here is derived from an EMBL/GenBank/DDBJ whole genome shotgun (WGS) entry which is preliminary data.</text>
</comment>
<evidence type="ECO:0000313" key="1">
    <source>
        <dbReference type="EMBL" id="KAG0501811.1"/>
    </source>
</evidence>
<gene>
    <name evidence="1" type="ORF">HPP92_001883</name>
</gene>
<dbReference type="Proteomes" id="UP000639772">
    <property type="component" value="Chromosome 1"/>
</dbReference>
<name>A0A835S8L0_VANPL</name>
<proteinExistence type="predicted"/>
<protein>
    <submittedName>
        <fullName evidence="1">Uncharacterized protein</fullName>
    </submittedName>
</protein>
<accession>A0A835S8L0</accession>
<reference evidence="1 2" key="1">
    <citation type="journal article" date="2020" name="Nat. Food">
        <title>A phased Vanilla planifolia genome enables genetic improvement of flavour and production.</title>
        <authorList>
            <person name="Hasing T."/>
            <person name="Tang H."/>
            <person name="Brym M."/>
            <person name="Khazi F."/>
            <person name="Huang T."/>
            <person name="Chambers A.H."/>
        </authorList>
    </citation>
    <scope>NUCLEOTIDE SEQUENCE [LARGE SCALE GENOMIC DNA]</scope>
    <source>
        <tissue evidence="1">Leaf</tissue>
    </source>
</reference>
<dbReference type="AlphaFoldDB" id="A0A835S8L0"/>